<feature type="region of interest" description="Disordered" evidence="1">
    <location>
        <begin position="1"/>
        <end position="53"/>
    </location>
</feature>
<proteinExistence type="predicted"/>
<dbReference type="AlphaFoldDB" id="A0A2G9H175"/>
<name>A0A2G9H175_9LAMI</name>
<accession>A0A2G9H175</accession>
<comment type="caution">
    <text evidence="2">The sequence shown here is derived from an EMBL/GenBank/DDBJ whole genome shotgun (WGS) entry which is preliminary data.</text>
</comment>
<feature type="compositionally biased region" description="Low complexity" evidence="1">
    <location>
        <begin position="37"/>
        <end position="48"/>
    </location>
</feature>
<evidence type="ECO:0000313" key="2">
    <source>
        <dbReference type="EMBL" id="PIN11253.1"/>
    </source>
</evidence>
<evidence type="ECO:0000313" key="3">
    <source>
        <dbReference type="Proteomes" id="UP000231279"/>
    </source>
</evidence>
<keyword evidence="3" id="KW-1185">Reference proteome</keyword>
<dbReference type="OrthoDB" id="2143914at2759"/>
<evidence type="ECO:0000256" key="1">
    <source>
        <dbReference type="SAM" id="MobiDB-lite"/>
    </source>
</evidence>
<dbReference type="STRING" id="429701.A0A2G9H175"/>
<reference evidence="3" key="1">
    <citation type="journal article" date="2018" name="Gigascience">
        <title>Genome assembly of the Pink Ipe (Handroanthus impetiginosus, Bignoniaceae), a highly valued, ecologically keystone Neotropical timber forest tree.</title>
        <authorList>
            <person name="Silva-Junior O.B."/>
            <person name="Grattapaglia D."/>
            <person name="Novaes E."/>
            <person name="Collevatti R.G."/>
        </authorList>
    </citation>
    <scope>NUCLEOTIDE SEQUENCE [LARGE SCALE GENOMIC DNA]</scope>
    <source>
        <strain evidence="3">cv. UFG-1</strain>
    </source>
</reference>
<sequence length="171" mass="18721">MGIDPLTHKPLQPPTTDQPPQEPPKVQGPPPTPPPVATTTEPTSTITESAKDDSDKIMELVNNDFCIDEIPVIEPHEMLISCDENSSTPSSSTSSSSSSNLVDELQFPVAAGFDDYYSGIMINDIWYDDFSGLDKLINDIDSDLNSGNVTAVENPVPQYPMMITDEESWKF</sequence>
<protein>
    <submittedName>
        <fullName evidence="2">Uncharacterized protein</fullName>
    </submittedName>
</protein>
<dbReference type="EMBL" id="NKXS01002992">
    <property type="protein sequence ID" value="PIN11253.1"/>
    <property type="molecule type" value="Genomic_DNA"/>
</dbReference>
<gene>
    <name evidence="2" type="ORF">CDL12_16151</name>
</gene>
<organism evidence="2 3">
    <name type="scientific">Handroanthus impetiginosus</name>
    <dbReference type="NCBI Taxonomy" id="429701"/>
    <lineage>
        <taxon>Eukaryota</taxon>
        <taxon>Viridiplantae</taxon>
        <taxon>Streptophyta</taxon>
        <taxon>Embryophyta</taxon>
        <taxon>Tracheophyta</taxon>
        <taxon>Spermatophyta</taxon>
        <taxon>Magnoliopsida</taxon>
        <taxon>eudicotyledons</taxon>
        <taxon>Gunneridae</taxon>
        <taxon>Pentapetalae</taxon>
        <taxon>asterids</taxon>
        <taxon>lamiids</taxon>
        <taxon>Lamiales</taxon>
        <taxon>Bignoniaceae</taxon>
        <taxon>Crescentiina</taxon>
        <taxon>Tabebuia alliance</taxon>
        <taxon>Handroanthus</taxon>
    </lineage>
</organism>
<dbReference type="Proteomes" id="UP000231279">
    <property type="component" value="Unassembled WGS sequence"/>
</dbReference>
<feature type="compositionally biased region" description="Pro residues" evidence="1">
    <location>
        <begin position="11"/>
        <end position="36"/>
    </location>
</feature>